<evidence type="ECO:0000313" key="3">
    <source>
        <dbReference type="Proteomes" id="UP000887578"/>
    </source>
</evidence>
<sequence length="67" mass="7712">MMKLVNFVKDNIHRELVKKIKALGNEMKDLTAESQLITQQREQTAAKIEDLETAKTLLQNITEINVM</sequence>
<proteinExistence type="predicted"/>
<dbReference type="AlphaFoldDB" id="A0A914PXJ0"/>
<feature type="coiled-coil region" evidence="1">
    <location>
        <begin position="13"/>
        <end position="40"/>
    </location>
</feature>
<dbReference type="GO" id="GO:0005525">
    <property type="term" value="F:GTP binding"/>
    <property type="evidence" value="ECO:0007669"/>
    <property type="project" value="InterPro"/>
</dbReference>
<dbReference type="GO" id="GO:0003924">
    <property type="term" value="F:GTPase activity"/>
    <property type="evidence" value="ECO:0007669"/>
    <property type="project" value="InterPro"/>
</dbReference>
<organism evidence="3 4">
    <name type="scientific">Panagrolaimus davidi</name>
    <dbReference type="NCBI Taxonomy" id="227884"/>
    <lineage>
        <taxon>Eukaryota</taxon>
        <taxon>Metazoa</taxon>
        <taxon>Ecdysozoa</taxon>
        <taxon>Nematoda</taxon>
        <taxon>Chromadorea</taxon>
        <taxon>Rhabditida</taxon>
        <taxon>Tylenchina</taxon>
        <taxon>Panagrolaimomorpha</taxon>
        <taxon>Panagrolaimoidea</taxon>
        <taxon>Panagrolaimidae</taxon>
        <taxon>Panagrolaimus</taxon>
    </lineage>
</organism>
<feature type="domain" description="GED" evidence="2">
    <location>
        <begin position="1"/>
        <end position="66"/>
    </location>
</feature>
<protein>
    <submittedName>
        <fullName evidence="4">GED domain-containing protein</fullName>
    </submittedName>
</protein>
<dbReference type="PROSITE" id="PS51388">
    <property type="entry name" value="GED"/>
    <property type="match status" value="1"/>
</dbReference>
<dbReference type="WBParaSite" id="PDA_v2.g21114.t1">
    <property type="protein sequence ID" value="PDA_v2.g21114.t1"/>
    <property type="gene ID" value="PDA_v2.g21114"/>
</dbReference>
<dbReference type="Pfam" id="PF02212">
    <property type="entry name" value="GED"/>
    <property type="match status" value="1"/>
</dbReference>
<evidence type="ECO:0000313" key="4">
    <source>
        <dbReference type="WBParaSite" id="PDA_v2.g21114.t1"/>
    </source>
</evidence>
<reference evidence="4" key="1">
    <citation type="submission" date="2022-11" db="UniProtKB">
        <authorList>
            <consortium name="WormBaseParasite"/>
        </authorList>
    </citation>
    <scope>IDENTIFICATION</scope>
</reference>
<dbReference type="InterPro" id="IPR003130">
    <property type="entry name" value="GED"/>
</dbReference>
<accession>A0A914PXJ0</accession>
<name>A0A914PXJ0_9BILA</name>
<dbReference type="InterPro" id="IPR020850">
    <property type="entry name" value="GED_dom"/>
</dbReference>
<dbReference type="Proteomes" id="UP000887578">
    <property type="component" value="Unplaced"/>
</dbReference>
<keyword evidence="1" id="KW-0175">Coiled coil</keyword>
<keyword evidence="3" id="KW-1185">Reference proteome</keyword>
<evidence type="ECO:0000259" key="2">
    <source>
        <dbReference type="PROSITE" id="PS51388"/>
    </source>
</evidence>
<evidence type="ECO:0000256" key="1">
    <source>
        <dbReference type="SAM" id="Coils"/>
    </source>
</evidence>